<evidence type="ECO:0000313" key="1">
    <source>
        <dbReference type="EMBL" id="KAJ2899059.1"/>
    </source>
</evidence>
<organism evidence="1 2">
    <name type="scientific">Coemansia aciculifera</name>
    <dbReference type="NCBI Taxonomy" id="417176"/>
    <lineage>
        <taxon>Eukaryota</taxon>
        <taxon>Fungi</taxon>
        <taxon>Fungi incertae sedis</taxon>
        <taxon>Zoopagomycota</taxon>
        <taxon>Kickxellomycotina</taxon>
        <taxon>Kickxellomycetes</taxon>
        <taxon>Kickxellales</taxon>
        <taxon>Kickxellaceae</taxon>
        <taxon>Coemansia</taxon>
    </lineage>
</organism>
<keyword evidence="2" id="KW-1185">Reference proteome</keyword>
<sequence length="307" mass="31444">MRIICVCIAALSLAWAAPVVRLAPRLDLEAAIYDQTNQAIALDPSISGALDEAGQSGQPLDVASPEAAQQIADYALPDPGYQAPVAVPSIPPPVAPVAAGYGGVYPGQFPPMPPPLSPLPLSLPPATLVYPETPQPEIPAGQPQYVAPLPIEESVVPDYLPAIQPAPPAVAPPPPPPPPVAVSPPPPPPPVVVPPPPPRRPVVSRPKPHPMSKYRRPPPPPPPPAPGPEPEYQLETDTNAAAAAVAATPKDNDVGDGKSFNPIGDLVMGITNGLGGLFNGLGGVIHDTNNAGVDEDTSQVAQPNYAG</sequence>
<accession>A0ACC1M766</accession>
<dbReference type="Proteomes" id="UP001139981">
    <property type="component" value="Unassembled WGS sequence"/>
</dbReference>
<reference evidence="1" key="1">
    <citation type="submission" date="2022-07" db="EMBL/GenBank/DDBJ databases">
        <title>Phylogenomic reconstructions and comparative analyses of Kickxellomycotina fungi.</title>
        <authorList>
            <person name="Reynolds N.K."/>
            <person name="Stajich J.E."/>
            <person name="Barry K."/>
            <person name="Grigoriev I.V."/>
            <person name="Crous P."/>
            <person name="Smith M.E."/>
        </authorList>
    </citation>
    <scope>NUCLEOTIDE SEQUENCE</scope>
    <source>
        <strain evidence="1">CBS 190363</strain>
    </source>
</reference>
<proteinExistence type="predicted"/>
<dbReference type="EMBL" id="JANBVB010000038">
    <property type="protein sequence ID" value="KAJ2899059.1"/>
    <property type="molecule type" value="Genomic_DNA"/>
</dbReference>
<comment type="caution">
    <text evidence="1">The sequence shown here is derived from an EMBL/GenBank/DDBJ whole genome shotgun (WGS) entry which is preliminary data.</text>
</comment>
<gene>
    <name evidence="1" type="ORF">IWW38_001135</name>
</gene>
<name>A0ACC1M766_9FUNG</name>
<evidence type="ECO:0000313" key="2">
    <source>
        <dbReference type="Proteomes" id="UP001139981"/>
    </source>
</evidence>
<protein>
    <submittedName>
        <fullName evidence="1">Uncharacterized protein</fullName>
    </submittedName>
</protein>